<evidence type="ECO:0000256" key="3">
    <source>
        <dbReference type="ARBA" id="ARBA00022553"/>
    </source>
</evidence>
<feature type="compositionally biased region" description="Basic and acidic residues" evidence="12">
    <location>
        <begin position="529"/>
        <end position="547"/>
    </location>
</feature>
<feature type="compositionally biased region" description="Polar residues" evidence="12">
    <location>
        <begin position="987"/>
        <end position="1004"/>
    </location>
</feature>
<evidence type="ECO:0000256" key="5">
    <source>
        <dbReference type="ARBA" id="ARBA00022737"/>
    </source>
</evidence>
<keyword evidence="10" id="KW-0804">Transcription</keyword>
<sequence>MSVQLQEELSRSSMTQHAVQTLQSELSDKSESPPTCTCSCSGQELDGKVLDVSTASPSPPAAHHMTLSQYVKALLEEGLYEKALSLAYDCYHDPELCEDSMFLETALVLFTNMEKLDMMWTEVKQLDSMTHVYPAAKSLSQYYKPAALLTAEMLLCKEWCGEETISLSDLRKVTTLWVNLLWAQCNHNIQTFQTKALRIGKLIVHEPTFVLTLVKIIHAEVGKHSLVICVNLCLMALQQPVKDPQNNLVNASRIDTNNSALCYLLSELLIGDTSLKQLCLLTAFTITPTKELFTDLDKLYKSGEIRVPVVPLLPSCLSCVLVHGMYSLLPSTISPLVEWKQLRGKCLKYLHSSTVLNVQLKEPNRVMTIKVFVKEMGSDDSEDEEGEKPAELATETEEFSEKAEQSPVIAHTEWELQWLSDMMSLDMTWQPHWVTNDDQPSISGSTDPATSCPQHSELSAGADLVQTQEDVPPCKVVLCNSNDTLFSHYHLLENRPKDETLIQPVEEESSASLGTALQEDHAYSLPPCCEDKQKPTEELDPKLSNAEKQDAVRTFDVVQVSSDQEHNQDVEVTWDTEDVQLASGVPVEKSLQNYDMSSCEAVFCSDKQGHKVPTTGEKGLDDLASELKCFEGPDNLDKPSVDGGDLAVHQNFLADLKDEMVDPELPVLNQPISGSIIDGHPDDLTADVNGWFHSIEQPSEASSIVGSDVTPDPVTEESMQWTAIKSLSTDGNQMVVEPNWNELRLWFSEDNNKEIAPPKPAVCCAGTSLPVFMNTITDHEANSGQGFCSLESTINRLRASLCSTDQRSCVVQLEDLQQVTKSNSPTGSQYTSHCKSIKNQCGQLNGKTDKQSLIFDQNQTSQQATKQWPLHQRSVAEAGVKLKPSTINSQSTYAQSANKCVTTRWSSNQDATSHCTTIQKPTQQQDTNHLIINQPATDQKSSQLPADGSEEKVENKTTRRRNSLNCTDNASHNKAETLLLAACTSPSNILNQQPRSNPKSEVQPESSTHSTEISSCSETVEVLIQHGEDSADLFTRTRSNTSTSSESCVLISPDVGRSNKGQSMDQSGKEKLVREKDCKMDRDRHQTGMLKPSEATSVSSGVPKAMRAGYELEKAPVQTESRHQLLDSLLSFAVQEYKQITESSTGKENMSNSGDIDTKSEINSTQGDLELTHPWSSDRFEDSKAVSSSEESNITTEEIHARILNAPEDLLSGINLLPEHRPNEVVSFHTGRFAVSNVKPYQSGACAWGKSCHSSVQTSNSVAKLAVQRNYIKKKHEVLGLENCPKLDKTRETHSDSDGSDFEVVQDVRSTWSLSGKRKKSEPYSWPQKKGEALYQREIPGGRSKEASENGSPKIAKYDQARRKTSEHCSPLKTKETSQIPEKEPMKVVVEPEVMSLLVKERKEENPKSTKNKSNSAEVAAKGKTTTSSPSHGYNLRAVNHAIKYFVAGSSTETDLSSGMSGEDTRTRMGYSLRSLAHSNAKSATRTLKRPQRTSMAMGRKPPSHRAQTRYSLQCDEYKCTRTSRNASGKKDRSLAKSPSKGRLVTTGNCISDHNNNCGNDTMGTSGSHASSNISPSSPDKKLLSPTHSKKASPKQMTDFHGRLAAVENPQLPWETKPPIRTYSSRKSLSSIL</sequence>
<dbReference type="GO" id="GO:0005634">
    <property type="term" value="C:nucleus"/>
    <property type="evidence" value="ECO:0007669"/>
    <property type="project" value="UniProtKB-SubCell"/>
</dbReference>
<evidence type="ECO:0000313" key="16">
    <source>
        <dbReference type="RefSeq" id="XP_022099864.1"/>
    </source>
</evidence>
<keyword evidence="7" id="KW-0862">Zinc</keyword>
<feature type="compositionally biased region" description="Low complexity" evidence="12">
    <location>
        <begin position="1005"/>
        <end position="1016"/>
    </location>
</feature>
<name>A0A8B7Z9B6_ACAPL</name>
<feature type="region of interest" description="Disordered" evidence="12">
    <location>
        <begin position="1035"/>
        <end position="1073"/>
    </location>
</feature>
<proteinExistence type="inferred from homology"/>
<feature type="compositionally biased region" description="Basic and acidic residues" evidence="12">
    <location>
        <begin position="1373"/>
        <end position="1383"/>
    </location>
</feature>
<organism evidence="14 15">
    <name type="scientific">Acanthaster planci</name>
    <name type="common">Crown-of-thorns starfish</name>
    <dbReference type="NCBI Taxonomy" id="133434"/>
    <lineage>
        <taxon>Eukaryota</taxon>
        <taxon>Metazoa</taxon>
        <taxon>Echinodermata</taxon>
        <taxon>Eleutherozoa</taxon>
        <taxon>Asterozoa</taxon>
        <taxon>Asteroidea</taxon>
        <taxon>Valvatacea</taxon>
        <taxon>Valvatida</taxon>
        <taxon>Acanthasteridae</taxon>
        <taxon>Acanthaster</taxon>
    </lineage>
</organism>
<feature type="compositionally biased region" description="Polar residues" evidence="12">
    <location>
        <begin position="1622"/>
        <end position="1633"/>
    </location>
</feature>
<keyword evidence="8" id="KW-0805">Transcription regulation</keyword>
<dbReference type="Proteomes" id="UP000694845">
    <property type="component" value="Unplaced"/>
</dbReference>
<feature type="region of interest" description="Disordered" evidence="12">
    <location>
        <begin position="525"/>
        <end position="547"/>
    </location>
</feature>
<feature type="region of interest" description="Disordered" evidence="12">
    <location>
        <begin position="1478"/>
        <end position="1548"/>
    </location>
</feature>
<dbReference type="InterPro" id="IPR057986">
    <property type="entry name" value="TPR_Rlf/292/654"/>
</dbReference>
<protein>
    <submittedName>
        <fullName evidence="15 16">Uncharacterized protein LOC110984216</fullName>
    </submittedName>
</protein>
<keyword evidence="11" id="KW-0539">Nucleus</keyword>
<feature type="region of interest" description="Disordered" evidence="12">
    <location>
        <begin position="1169"/>
        <end position="1193"/>
    </location>
</feature>
<keyword evidence="3" id="KW-0597">Phosphoprotein</keyword>
<comment type="similarity">
    <text evidence="2">Belongs to the krueppel C2H2-type zinc-finger protein family.</text>
</comment>
<dbReference type="OMA" id="LQEDHAY"/>
<feature type="region of interest" description="Disordered" evidence="12">
    <location>
        <begin position="1313"/>
        <end position="1383"/>
    </location>
</feature>
<evidence type="ECO:0000256" key="10">
    <source>
        <dbReference type="ARBA" id="ARBA00023163"/>
    </source>
</evidence>
<dbReference type="Pfam" id="PF25580">
    <property type="entry name" value="TPR_Rlf"/>
    <property type="match status" value="1"/>
</dbReference>
<gene>
    <name evidence="15 16" type="primary">LOC110984216</name>
</gene>
<evidence type="ECO:0000256" key="4">
    <source>
        <dbReference type="ARBA" id="ARBA00022723"/>
    </source>
</evidence>
<dbReference type="KEGG" id="aplc:110984216"/>
<feature type="compositionally biased region" description="Basic and acidic residues" evidence="12">
    <location>
        <begin position="1356"/>
        <end position="1367"/>
    </location>
</feature>
<keyword evidence="14" id="KW-1185">Reference proteome</keyword>
<feature type="region of interest" description="Disordered" evidence="12">
    <location>
        <begin position="1400"/>
        <end position="1433"/>
    </location>
</feature>
<dbReference type="OrthoDB" id="8691423at2759"/>
<keyword evidence="5" id="KW-0677">Repeat</keyword>
<reference evidence="15 16" key="1">
    <citation type="submission" date="2025-04" db="UniProtKB">
        <authorList>
            <consortium name="RefSeq"/>
        </authorList>
    </citation>
    <scope>IDENTIFICATION</scope>
</reference>
<dbReference type="InterPro" id="IPR052251">
    <property type="entry name" value="GH-ZnFinger_Regulators"/>
</dbReference>
<evidence type="ECO:0000256" key="11">
    <source>
        <dbReference type="ARBA" id="ARBA00023242"/>
    </source>
</evidence>
<evidence type="ECO:0000256" key="6">
    <source>
        <dbReference type="ARBA" id="ARBA00022771"/>
    </source>
</evidence>
<dbReference type="PANTHER" id="PTHR15507:SF17">
    <property type="entry name" value="C2H2-TYPE DOMAIN-CONTAINING PROTEIN"/>
    <property type="match status" value="1"/>
</dbReference>
<evidence type="ECO:0000313" key="15">
    <source>
        <dbReference type="RefSeq" id="XP_022099856.1"/>
    </source>
</evidence>
<keyword evidence="4" id="KW-0479">Metal-binding</keyword>
<feature type="compositionally biased region" description="Low complexity" evidence="12">
    <location>
        <begin position="1566"/>
        <end position="1578"/>
    </location>
</feature>
<keyword evidence="6" id="KW-0863">Zinc-finger</keyword>
<dbReference type="PANTHER" id="PTHR15507">
    <property type="entry name" value="ZINC FINGER PROTEIN RLF"/>
    <property type="match status" value="1"/>
</dbReference>
<dbReference type="GO" id="GO:0000981">
    <property type="term" value="F:DNA-binding transcription factor activity, RNA polymerase II-specific"/>
    <property type="evidence" value="ECO:0007669"/>
    <property type="project" value="TreeGrafter"/>
</dbReference>
<dbReference type="GO" id="GO:0003677">
    <property type="term" value="F:DNA binding"/>
    <property type="evidence" value="ECO:0007669"/>
    <property type="project" value="UniProtKB-KW"/>
</dbReference>
<evidence type="ECO:0000256" key="9">
    <source>
        <dbReference type="ARBA" id="ARBA00023125"/>
    </source>
</evidence>
<evidence type="ECO:0000259" key="13">
    <source>
        <dbReference type="Pfam" id="PF25580"/>
    </source>
</evidence>
<feature type="region of interest" description="Disordered" evidence="12">
    <location>
        <begin position="436"/>
        <end position="457"/>
    </location>
</feature>
<dbReference type="GeneID" id="110984216"/>
<feature type="region of interest" description="Disordered" evidence="12">
    <location>
        <begin position="1561"/>
        <end position="1633"/>
    </location>
</feature>
<evidence type="ECO:0000256" key="12">
    <source>
        <dbReference type="SAM" id="MobiDB-lite"/>
    </source>
</evidence>
<comment type="subcellular location">
    <subcellularLocation>
        <location evidence="1">Nucleus</location>
    </subcellularLocation>
</comment>
<feature type="compositionally biased region" description="Low complexity" evidence="12">
    <location>
        <begin position="1036"/>
        <end position="1045"/>
    </location>
</feature>
<feature type="region of interest" description="Disordered" evidence="12">
    <location>
        <begin position="1142"/>
        <end position="1161"/>
    </location>
</feature>
<feature type="region of interest" description="Disordered" evidence="12">
    <location>
        <begin position="936"/>
        <end position="970"/>
    </location>
</feature>
<evidence type="ECO:0000313" key="14">
    <source>
        <dbReference type="Proteomes" id="UP000694845"/>
    </source>
</evidence>
<keyword evidence="9" id="KW-0238">DNA-binding</keyword>
<accession>A0A8B7Z9B6</accession>
<dbReference type="GO" id="GO:0008270">
    <property type="term" value="F:zinc ion binding"/>
    <property type="evidence" value="ECO:0007669"/>
    <property type="project" value="UniProtKB-KW"/>
</dbReference>
<evidence type="ECO:0000256" key="7">
    <source>
        <dbReference type="ARBA" id="ARBA00022833"/>
    </source>
</evidence>
<feature type="region of interest" description="Disordered" evidence="12">
    <location>
        <begin position="987"/>
        <end position="1016"/>
    </location>
</feature>
<evidence type="ECO:0000256" key="2">
    <source>
        <dbReference type="ARBA" id="ARBA00006991"/>
    </source>
</evidence>
<feature type="region of interest" description="Disordered" evidence="12">
    <location>
        <begin position="377"/>
        <end position="406"/>
    </location>
</feature>
<evidence type="ECO:0000256" key="1">
    <source>
        <dbReference type="ARBA" id="ARBA00004123"/>
    </source>
</evidence>
<feature type="domain" description="Zinc finger protein Rlf/292/654 TPR repeats" evidence="13">
    <location>
        <begin position="170"/>
        <end position="352"/>
    </location>
</feature>
<feature type="region of interest" description="Disordered" evidence="12">
    <location>
        <begin position="1"/>
        <end position="34"/>
    </location>
</feature>
<dbReference type="RefSeq" id="XP_022099856.1">
    <property type="nucleotide sequence ID" value="XM_022244164.1"/>
</dbReference>
<dbReference type="RefSeq" id="XP_022099864.1">
    <property type="nucleotide sequence ID" value="XM_022244172.1"/>
</dbReference>
<evidence type="ECO:0000256" key="8">
    <source>
        <dbReference type="ARBA" id="ARBA00023015"/>
    </source>
</evidence>
<feature type="compositionally biased region" description="Polar residues" evidence="12">
    <location>
        <begin position="1"/>
        <end position="25"/>
    </location>
</feature>